<dbReference type="Gene3D" id="1.10.45.10">
    <property type="entry name" value="Vanillyl-alcohol Oxidase, Chain A, domain 4"/>
    <property type="match status" value="1"/>
</dbReference>
<keyword evidence="3" id="KW-0732">Signal</keyword>
<dbReference type="Pfam" id="PF01565">
    <property type="entry name" value="FAD_binding_4"/>
    <property type="match status" value="1"/>
</dbReference>
<keyword evidence="1" id="KW-0285">Flavoprotein</keyword>
<dbReference type="Gene3D" id="3.30.70.2520">
    <property type="match status" value="1"/>
</dbReference>
<protein>
    <submittedName>
        <fullName evidence="5">FAD-binding protein</fullName>
    </submittedName>
</protein>
<evidence type="ECO:0000313" key="6">
    <source>
        <dbReference type="Proteomes" id="UP000321362"/>
    </source>
</evidence>
<dbReference type="InterPro" id="IPR010031">
    <property type="entry name" value="FAD_lactone_oxidase-like"/>
</dbReference>
<dbReference type="GO" id="GO:0016020">
    <property type="term" value="C:membrane"/>
    <property type="evidence" value="ECO:0007669"/>
    <property type="project" value="InterPro"/>
</dbReference>
<organism evidence="5 6">
    <name type="scientific">Mucilaginibacter ginsenosidivorax</name>
    <dbReference type="NCBI Taxonomy" id="862126"/>
    <lineage>
        <taxon>Bacteria</taxon>
        <taxon>Pseudomonadati</taxon>
        <taxon>Bacteroidota</taxon>
        <taxon>Sphingobacteriia</taxon>
        <taxon>Sphingobacteriales</taxon>
        <taxon>Sphingobacteriaceae</taxon>
        <taxon>Mucilaginibacter</taxon>
    </lineage>
</organism>
<dbReference type="Pfam" id="PF04030">
    <property type="entry name" value="ALO"/>
    <property type="match status" value="1"/>
</dbReference>
<dbReference type="EMBL" id="CP042437">
    <property type="protein sequence ID" value="QEC76252.1"/>
    <property type="molecule type" value="Genomic_DNA"/>
</dbReference>
<dbReference type="GO" id="GO:0080049">
    <property type="term" value="F:L-gulono-1,4-lactone dehydrogenase activity"/>
    <property type="evidence" value="ECO:0007669"/>
    <property type="project" value="TreeGrafter"/>
</dbReference>
<dbReference type="SUPFAM" id="SSF56176">
    <property type="entry name" value="FAD-binding/transporter-associated domain-like"/>
    <property type="match status" value="1"/>
</dbReference>
<evidence type="ECO:0000256" key="3">
    <source>
        <dbReference type="SAM" id="SignalP"/>
    </source>
</evidence>
<evidence type="ECO:0000256" key="2">
    <source>
        <dbReference type="ARBA" id="ARBA00023002"/>
    </source>
</evidence>
<evidence type="ECO:0000259" key="4">
    <source>
        <dbReference type="PROSITE" id="PS51387"/>
    </source>
</evidence>
<proteinExistence type="predicted"/>
<dbReference type="PANTHER" id="PTHR43762">
    <property type="entry name" value="L-GULONOLACTONE OXIDASE"/>
    <property type="match status" value="1"/>
</dbReference>
<dbReference type="InterPro" id="IPR007173">
    <property type="entry name" value="ALO_C"/>
</dbReference>
<gene>
    <name evidence="5" type="ORF">FSB76_09950</name>
</gene>
<dbReference type="GO" id="GO:0003885">
    <property type="term" value="F:D-arabinono-1,4-lactone oxidase activity"/>
    <property type="evidence" value="ECO:0007669"/>
    <property type="project" value="InterPro"/>
</dbReference>
<sequence>MKRKTFIRLGGTLMATPFLSPVISLAGQAPLQNWAGNLTYSTANVQYPATVAEVQQLIKKHSKLKALGTRHCFNRIADSKDDLLSTKELNKVISIDKKAMTVTVEGGIKYGELAPYLHKEGFALHNLASLPHISVAGSITTATHGSGVKNGNLASAVTALEVVVADGSIVHFSKAADPEKFNAVVVGLGAIGVITKVTLAIEPTYMMRQRVFLKLPMVQIKRHFEAIVSAGYSVSLFTDWQNDYVNEVWIKSRMTEKDHDGPEFYGARAATKNLHPIYDHPAESCTDQLGVPGPWYERLPHFKMGFTPSSGKELQAEYFVPIKHAVEAIEAVAKLGKQIGPHLFITEIRTIAADNLWMSPCHNQTSVTIHFTWKPETEAVTKLLPVIEKALAPFNARPHWGKVFTLDPKVLASRYEKIADFKKVVAEYDPHGKFRNAFLEHNIYGG</sequence>
<dbReference type="PANTHER" id="PTHR43762:SF1">
    <property type="entry name" value="D-ARABINONO-1,4-LACTONE OXIDASE"/>
    <property type="match status" value="1"/>
</dbReference>
<dbReference type="Gene3D" id="3.30.70.2530">
    <property type="match status" value="1"/>
</dbReference>
<keyword evidence="2" id="KW-0560">Oxidoreductase</keyword>
<dbReference type="PIRSF" id="PIRSF000136">
    <property type="entry name" value="LGO_GLO"/>
    <property type="match status" value="1"/>
</dbReference>
<dbReference type="Gene3D" id="3.30.43.10">
    <property type="entry name" value="Uridine Diphospho-n-acetylenolpyruvylglucosamine Reductase, domain 2"/>
    <property type="match status" value="1"/>
</dbReference>
<dbReference type="InterPro" id="IPR016166">
    <property type="entry name" value="FAD-bd_PCMH"/>
</dbReference>
<dbReference type="KEGG" id="mgk:FSB76_09950"/>
<accession>A0A5B8W088</accession>
<dbReference type="AlphaFoldDB" id="A0A5B8W088"/>
<dbReference type="InterPro" id="IPR006094">
    <property type="entry name" value="Oxid_FAD_bind_N"/>
</dbReference>
<evidence type="ECO:0000313" key="5">
    <source>
        <dbReference type="EMBL" id="QEC76252.1"/>
    </source>
</evidence>
<feature type="chain" id="PRO_5022702511" evidence="3">
    <location>
        <begin position="27"/>
        <end position="446"/>
    </location>
</feature>
<name>A0A5B8W088_9SPHI</name>
<evidence type="ECO:0000256" key="1">
    <source>
        <dbReference type="ARBA" id="ARBA00022827"/>
    </source>
</evidence>
<dbReference type="Proteomes" id="UP000321362">
    <property type="component" value="Chromosome"/>
</dbReference>
<dbReference type="InterPro" id="IPR036318">
    <property type="entry name" value="FAD-bd_PCMH-like_sf"/>
</dbReference>
<dbReference type="Gene3D" id="3.30.465.10">
    <property type="match status" value="1"/>
</dbReference>
<keyword evidence="6" id="KW-1185">Reference proteome</keyword>
<dbReference type="PROSITE" id="PS51387">
    <property type="entry name" value="FAD_PCMH"/>
    <property type="match status" value="1"/>
</dbReference>
<feature type="domain" description="FAD-binding PCMH-type" evidence="4">
    <location>
        <begin position="38"/>
        <end position="204"/>
    </location>
</feature>
<dbReference type="InterPro" id="IPR016167">
    <property type="entry name" value="FAD-bd_PCMH_sub1"/>
</dbReference>
<dbReference type="InterPro" id="IPR016169">
    <property type="entry name" value="FAD-bd_PCMH_sub2"/>
</dbReference>
<dbReference type="RefSeq" id="WP_147053429.1">
    <property type="nucleotide sequence ID" value="NZ_CP042437.1"/>
</dbReference>
<dbReference type="InterPro" id="IPR016171">
    <property type="entry name" value="Vanillyl_alc_oxidase_C-sub2"/>
</dbReference>
<keyword evidence="1" id="KW-0274">FAD</keyword>
<dbReference type="OrthoDB" id="9800184at2"/>
<reference evidence="5 6" key="1">
    <citation type="journal article" date="2013" name="J. Microbiol.">
        <title>Mucilaginibacter ginsenosidivorax sp. nov., with ginsenoside converting activity isolated from sediment.</title>
        <authorList>
            <person name="Kim J.K."/>
            <person name="Choi T.E."/>
            <person name="Liu Q.M."/>
            <person name="Park H.Y."/>
            <person name="Yi T.H."/>
            <person name="Yoon M.H."/>
            <person name="Kim S.C."/>
            <person name="Im W.T."/>
        </authorList>
    </citation>
    <scope>NUCLEOTIDE SEQUENCE [LARGE SCALE GENOMIC DNA]</scope>
    <source>
        <strain evidence="5 6">KHI28</strain>
    </source>
</reference>
<feature type="signal peptide" evidence="3">
    <location>
        <begin position="1"/>
        <end position="26"/>
    </location>
</feature>
<dbReference type="GO" id="GO:0071949">
    <property type="term" value="F:FAD binding"/>
    <property type="evidence" value="ECO:0007669"/>
    <property type="project" value="InterPro"/>
</dbReference>